<accession>A0ABZ1X1D2</accession>
<dbReference type="RefSeq" id="WP_329266383.1">
    <property type="nucleotide sequence ID" value="NZ_CP108992.1"/>
</dbReference>
<feature type="transmembrane region" description="Helical" evidence="1">
    <location>
        <begin position="12"/>
        <end position="30"/>
    </location>
</feature>
<gene>
    <name evidence="2" type="ORF">OG929_25990</name>
</gene>
<organism evidence="2 3">
    <name type="scientific">Streptomyces pseudovenezuelae</name>
    <dbReference type="NCBI Taxonomy" id="67350"/>
    <lineage>
        <taxon>Bacteria</taxon>
        <taxon>Bacillati</taxon>
        <taxon>Actinomycetota</taxon>
        <taxon>Actinomycetes</taxon>
        <taxon>Kitasatosporales</taxon>
        <taxon>Streptomycetaceae</taxon>
        <taxon>Streptomyces</taxon>
        <taxon>Streptomyces aurantiacus group</taxon>
    </lineage>
</organism>
<keyword evidence="3" id="KW-1185">Reference proteome</keyword>
<dbReference type="Proteomes" id="UP001432168">
    <property type="component" value="Chromosome"/>
</dbReference>
<keyword evidence="1" id="KW-0812">Transmembrane</keyword>
<evidence type="ECO:0000256" key="1">
    <source>
        <dbReference type="SAM" id="Phobius"/>
    </source>
</evidence>
<dbReference type="EMBL" id="CP109011">
    <property type="protein sequence ID" value="WUT45531.1"/>
    <property type="molecule type" value="Genomic_DNA"/>
</dbReference>
<name>A0ABZ1X1D2_9ACTN</name>
<keyword evidence="1" id="KW-1133">Transmembrane helix</keyword>
<protein>
    <submittedName>
        <fullName evidence="2">Uncharacterized protein</fullName>
    </submittedName>
</protein>
<proteinExistence type="predicted"/>
<keyword evidence="1" id="KW-0472">Membrane</keyword>
<feature type="transmembrane region" description="Helical" evidence="1">
    <location>
        <begin position="111"/>
        <end position="130"/>
    </location>
</feature>
<evidence type="ECO:0000313" key="3">
    <source>
        <dbReference type="Proteomes" id="UP001432168"/>
    </source>
</evidence>
<reference evidence="2" key="1">
    <citation type="submission" date="2022-10" db="EMBL/GenBank/DDBJ databases">
        <title>The complete genomes of actinobacterial strains from the NBC collection.</title>
        <authorList>
            <person name="Joergensen T.S."/>
            <person name="Alvarez Arevalo M."/>
            <person name="Sterndorff E.B."/>
            <person name="Faurdal D."/>
            <person name="Vuksanovic O."/>
            <person name="Mourched A.-S."/>
            <person name="Charusanti P."/>
            <person name="Shaw S."/>
            <person name="Blin K."/>
            <person name="Weber T."/>
        </authorList>
    </citation>
    <scope>NUCLEOTIDE SEQUENCE</scope>
    <source>
        <strain evidence="2">NBC_00686</strain>
    </source>
</reference>
<evidence type="ECO:0000313" key="2">
    <source>
        <dbReference type="EMBL" id="WUT45531.1"/>
    </source>
</evidence>
<feature type="transmembrane region" description="Helical" evidence="1">
    <location>
        <begin position="136"/>
        <end position="155"/>
    </location>
</feature>
<sequence length="179" mass="20438">MRSFKRWLDRSLAAQAAMLFLLGVGISALFRRDDHPVLWVIQGFLYGAIGVTCVAVQRRRASRAAGTDPRGLAELNRRIRHREVPSEPGERESMRRLVDDQLSRLERSSRWLPYWLGFMCLIAAALLALGVAAGSLAFPLVIAVAMIGFCFWVVWMRRQASDRFQYMRGALREDRERVS</sequence>
<feature type="transmembrane region" description="Helical" evidence="1">
    <location>
        <begin position="36"/>
        <end position="56"/>
    </location>
</feature>